<dbReference type="Proteomes" id="UP001156694">
    <property type="component" value="Unassembled WGS sequence"/>
</dbReference>
<comment type="caution">
    <text evidence="6">The sequence shown here is derived from an EMBL/GenBank/DDBJ whole genome shotgun (WGS) entry which is preliminary data.</text>
</comment>
<dbReference type="SMART" id="SM00267">
    <property type="entry name" value="GGDEF"/>
    <property type="match status" value="1"/>
</dbReference>
<dbReference type="CDD" id="cd01949">
    <property type="entry name" value="GGDEF"/>
    <property type="match status" value="1"/>
</dbReference>
<protein>
    <recommendedName>
        <fullName evidence="1">diguanylate cyclase</fullName>
        <ecNumber evidence="1">2.7.7.65</ecNumber>
    </recommendedName>
</protein>
<dbReference type="PROSITE" id="PS50110">
    <property type="entry name" value="RESPONSE_REGULATORY"/>
    <property type="match status" value="1"/>
</dbReference>
<dbReference type="Gene3D" id="3.30.70.270">
    <property type="match status" value="1"/>
</dbReference>
<evidence type="ECO:0000259" key="5">
    <source>
        <dbReference type="PROSITE" id="PS50887"/>
    </source>
</evidence>
<dbReference type="InterPro" id="IPR029787">
    <property type="entry name" value="Nucleotide_cyclase"/>
</dbReference>
<name>A0ABQ5VU57_9RHOB</name>
<dbReference type="EC" id="2.7.7.65" evidence="1"/>
<dbReference type="InterPro" id="IPR000160">
    <property type="entry name" value="GGDEF_dom"/>
</dbReference>
<proteinExistence type="predicted"/>
<dbReference type="PANTHER" id="PTHR45138:SF9">
    <property type="entry name" value="DIGUANYLATE CYCLASE DGCM-RELATED"/>
    <property type="match status" value="1"/>
</dbReference>
<dbReference type="SUPFAM" id="SSF55073">
    <property type="entry name" value="Nucleotide cyclase"/>
    <property type="match status" value="1"/>
</dbReference>
<evidence type="ECO:0000259" key="4">
    <source>
        <dbReference type="PROSITE" id="PS50110"/>
    </source>
</evidence>
<gene>
    <name evidence="6" type="primary">pleD</name>
    <name evidence="6" type="ORF">GCM10007939_09310</name>
</gene>
<evidence type="ECO:0000313" key="7">
    <source>
        <dbReference type="Proteomes" id="UP001156694"/>
    </source>
</evidence>
<accession>A0ABQ5VU57</accession>
<evidence type="ECO:0000313" key="6">
    <source>
        <dbReference type="EMBL" id="GLQ34648.1"/>
    </source>
</evidence>
<dbReference type="SUPFAM" id="SSF52172">
    <property type="entry name" value="CheY-like"/>
    <property type="match status" value="2"/>
</dbReference>
<dbReference type="InterPro" id="IPR011006">
    <property type="entry name" value="CheY-like_superfamily"/>
</dbReference>
<dbReference type="Gene3D" id="3.40.50.2300">
    <property type="match status" value="1"/>
</dbReference>
<dbReference type="InterPro" id="IPR043128">
    <property type="entry name" value="Rev_trsase/Diguanyl_cyclase"/>
</dbReference>
<dbReference type="NCBIfam" id="TIGR00254">
    <property type="entry name" value="GGDEF"/>
    <property type="match status" value="1"/>
</dbReference>
<keyword evidence="7" id="KW-1185">Reference proteome</keyword>
<comment type="catalytic activity">
    <reaction evidence="2">
        <text>2 GTP = 3',3'-c-di-GMP + 2 diphosphate</text>
        <dbReference type="Rhea" id="RHEA:24898"/>
        <dbReference type="ChEBI" id="CHEBI:33019"/>
        <dbReference type="ChEBI" id="CHEBI:37565"/>
        <dbReference type="ChEBI" id="CHEBI:58805"/>
        <dbReference type="EC" id="2.7.7.65"/>
    </reaction>
</comment>
<dbReference type="PANTHER" id="PTHR45138">
    <property type="entry name" value="REGULATORY COMPONENTS OF SENSORY TRANSDUCTION SYSTEM"/>
    <property type="match status" value="1"/>
</dbReference>
<evidence type="ECO:0000256" key="2">
    <source>
        <dbReference type="ARBA" id="ARBA00034247"/>
    </source>
</evidence>
<evidence type="ECO:0000256" key="3">
    <source>
        <dbReference type="PROSITE-ProRule" id="PRU00169"/>
    </source>
</evidence>
<sequence>MIDEFFEVTCCEDVDDLLHNILKAPPDIIILSARFGRSDGYAVAKKIKLNPKFAAIPLILTAATGQEVNWGCAITSLIDDIKVFPREKSQLISSVRHHYRQKRDIDTLKTHVQTKETSGFHDVGIELGNGFKGRGRITVVSNSETARLTLPKSFAVQHRLATACTIADITTNTDLIILDDTKQHLKLLADLKSDPRALEIPILCLWKDLRKKHSKRSRELGAADCLPCEVGVDQLATRIQSLINAYRYRNELQNHMRSLVKDASFDPLTGLFNRRHAENYLASAFDETKIKPTSLAALMLDVDDFKSVNDRYGHHAGDQVLKELANRLSKNLRKMDLLARIGGEEFLVVIPDTNKMRTTEIAERLRGLIEEQPFVLSTKKLSLNITVSIGIACRTVEHETADHLLDCADRALYRAKSSGRNCIHLHAA</sequence>
<evidence type="ECO:0000256" key="1">
    <source>
        <dbReference type="ARBA" id="ARBA00012528"/>
    </source>
</evidence>
<comment type="caution">
    <text evidence="3">Lacks conserved residue(s) required for the propagation of feature annotation.</text>
</comment>
<organism evidence="6 7">
    <name type="scientific">Amylibacter marinus</name>
    <dbReference type="NCBI Taxonomy" id="1475483"/>
    <lineage>
        <taxon>Bacteria</taxon>
        <taxon>Pseudomonadati</taxon>
        <taxon>Pseudomonadota</taxon>
        <taxon>Alphaproteobacteria</taxon>
        <taxon>Rhodobacterales</taxon>
        <taxon>Paracoccaceae</taxon>
        <taxon>Amylibacter</taxon>
    </lineage>
</organism>
<dbReference type="Pfam" id="PF00990">
    <property type="entry name" value="GGDEF"/>
    <property type="match status" value="1"/>
</dbReference>
<reference evidence="7" key="1">
    <citation type="journal article" date="2019" name="Int. J. Syst. Evol. Microbiol.">
        <title>The Global Catalogue of Microorganisms (GCM) 10K type strain sequencing project: providing services to taxonomists for standard genome sequencing and annotation.</title>
        <authorList>
            <consortium name="The Broad Institute Genomics Platform"/>
            <consortium name="The Broad Institute Genome Sequencing Center for Infectious Disease"/>
            <person name="Wu L."/>
            <person name="Ma J."/>
        </authorList>
    </citation>
    <scope>NUCLEOTIDE SEQUENCE [LARGE SCALE GENOMIC DNA]</scope>
    <source>
        <strain evidence="7">NBRC 110140</strain>
    </source>
</reference>
<dbReference type="InterPro" id="IPR001789">
    <property type="entry name" value="Sig_transdc_resp-reg_receiver"/>
</dbReference>
<feature type="domain" description="GGDEF" evidence="5">
    <location>
        <begin position="293"/>
        <end position="428"/>
    </location>
</feature>
<dbReference type="InterPro" id="IPR050469">
    <property type="entry name" value="Diguanylate_Cyclase"/>
</dbReference>
<dbReference type="EMBL" id="BSNN01000002">
    <property type="protein sequence ID" value="GLQ34648.1"/>
    <property type="molecule type" value="Genomic_DNA"/>
</dbReference>
<dbReference type="PROSITE" id="PS50887">
    <property type="entry name" value="GGDEF"/>
    <property type="match status" value="1"/>
</dbReference>
<feature type="domain" description="Response regulatory" evidence="4">
    <location>
        <begin position="1"/>
        <end position="99"/>
    </location>
</feature>